<proteinExistence type="predicted"/>
<dbReference type="Proteomes" id="UP000004994">
    <property type="component" value="Chromosome 4"/>
</dbReference>
<reference evidence="2" key="2">
    <citation type="submission" date="2019-01" db="UniProtKB">
        <authorList>
            <consortium name="EnsemblPlants"/>
        </authorList>
    </citation>
    <scope>IDENTIFICATION</scope>
    <source>
        <strain evidence="2">cv. Heinz 1706</strain>
    </source>
</reference>
<organism evidence="2">
    <name type="scientific">Solanum lycopersicum</name>
    <name type="common">Tomato</name>
    <name type="synonym">Lycopersicon esculentum</name>
    <dbReference type="NCBI Taxonomy" id="4081"/>
    <lineage>
        <taxon>Eukaryota</taxon>
        <taxon>Viridiplantae</taxon>
        <taxon>Streptophyta</taxon>
        <taxon>Embryophyta</taxon>
        <taxon>Tracheophyta</taxon>
        <taxon>Spermatophyta</taxon>
        <taxon>Magnoliopsida</taxon>
        <taxon>eudicotyledons</taxon>
        <taxon>Gunneridae</taxon>
        <taxon>Pentapetalae</taxon>
        <taxon>asterids</taxon>
        <taxon>lamiids</taxon>
        <taxon>Solanales</taxon>
        <taxon>Solanaceae</taxon>
        <taxon>Solanoideae</taxon>
        <taxon>Solaneae</taxon>
        <taxon>Solanum</taxon>
        <taxon>Solanum subgen. Lycopersicon</taxon>
    </lineage>
</organism>
<keyword evidence="3" id="KW-1185">Reference proteome</keyword>
<dbReference type="AlphaFoldDB" id="A0A3Q7GUW1"/>
<name>A0A3Q7GUW1_SOLLC</name>
<dbReference type="InParanoid" id="A0A3Q7GUW1"/>
<dbReference type="Gramene" id="Solyc04g040140.1.1">
    <property type="protein sequence ID" value="Solyc04g040140.1.1.1"/>
    <property type="gene ID" value="Solyc04g040140.1"/>
</dbReference>
<evidence type="ECO:0000256" key="1">
    <source>
        <dbReference type="SAM" id="MobiDB-lite"/>
    </source>
</evidence>
<feature type="compositionally biased region" description="Basic and acidic residues" evidence="1">
    <location>
        <begin position="44"/>
        <end position="62"/>
    </location>
</feature>
<evidence type="ECO:0000313" key="3">
    <source>
        <dbReference type="Proteomes" id="UP000004994"/>
    </source>
</evidence>
<protein>
    <submittedName>
        <fullName evidence="2">Uncharacterized protein</fullName>
    </submittedName>
</protein>
<dbReference type="PaxDb" id="4081-Solyc04g040140.1.1"/>
<reference evidence="2" key="1">
    <citation type="journal article" date="2012" name="Nature">
        <title>The tomato genome sequence provides insights into fleshy fruit evolution.</title>
        <authorList>
            <consortium name="Tomato Genome Consortium"/>
        </authorList>
    </citation>
    <scope>NUCLEOTIDE SEQUENCE [LARGE SCALE GENOMIC DNA]</scope>
    <source>
        <strain evidence="2">cv. Heinz 1706</strain>
    </source>
</reference>
<feature type="region of interest" description="Disordered" evidence="1">
    <location>
        <begin position="1"/>
        <end position="75"/>
    </location>
</feature>
<evidence type="ECO:0000313" key="2">
    <source>
        <dbReference type="EnsemblPlants" id="Solyc04g040140.1.1.1"/>
    </source>
</evidence>
<dbReference type="EnsemblPlants" id="Solyc04g040140.1.1">
    <property type="protein sequence ID" value="Solyc04g040140.1.1.1"/>
    <property type="gene ID" value="Solyc04g040140.1"/>
</dbReference>
<sequence>MLASGETVPENGGTDEKEKKKKRKNEKENAKMLKIATKKKKRDKMQDRDNVNYQNSEKRESENQELAGDEVHEDGEIKKRMMTTEKRRNCKNGLSSPSSFHLPHHISPNFPCNIKQLLFFSGDKLR</sequence>
<accession>A0A3Q7GUW1</accession>